<dbReference type="Proteomes" id="UP000199459">
    <property type="component" value="Unassembled WGS sequence"/>
</dbReference>
<keyword evidence="1" id="KW-0472">Membrane</keyword>
<protein>
    <submittedName>
        <fullName evidence="2">Uncharacterized protein</fullName>
    </submittedName>
</protein>
<sequence length="65" mass="7376">MKRFFLLIQLLALLAPVTVFFGYILMDEGDQFTAEHYMITGLSALPFAIAMLVKFLMSDVDKKSN</sequence>
<gene>
    <name evidence="2" type="ORF">SAMN05216325_11538</name>
</gene>
<dbReference type="OrthoDB" id="8548326at2"/>
<accession>A0A1H8FXF6</accession>
<evidence type="ECO:0000256" key="1">
    <source>
        <dbReference type="SAM" id="Phobius"/>
    </source>
</evidence>
<dbReference type="RefSeq" id="WP_090632877.1">
    <property type="nucleotide sequence ID" value="NZ_FOCP01000015.1"/>
</dbReference>
<evidence type="ECO:0000313" key="2">
    <source>
        <dbReference type="EMBL" id="SEN36511.1"/>
    </source>
</evidence>
<proteinExistence type="predicted"/>
<name>A0A1H8FXF6_9PROT</name>
<dbReference type="AlphaFoldDB" id="A0A1H8FXF6"/>
<dbReference type="STRING" id="917.SAMN05216326_11813"/>
<dbReference type="EMBL" id="FOCP01000015">
    <property type="protein sequence ID" value="SEN36511.1"/>
    <property type="molecule type" value="Genomic_DNA"/>
</dbReference>
<reference evidence="2 3" key="1">
    <citation type="submission" date="2016-10" db="EMBL/GenBank/DDBJ databases">
        <authorList>
            <person name="de Groot N.N."/>
        </authorList>
    </citation>
    <scope>NUCLEOTIDE SEQUENCE [LARGE SCALE GENOMIC DNA]</scope>
    <source>
        <strain evidence="2 3">Nm22</strain>
    </source>
</reference>
<evidence type="ECO:0000313" key="3">
    <source>
        <dbReference type="Proteomes" id="UP000199459"/>
    </source>
</evidence>
<organism evidence="2 3">
    <name type="scientific">Nitrosomonas marina</name>
    <dbReference type="NCBI Taxonomy" id="917"/>
    <lineage>
        <taxon>Bacteria</taxon>
        <taxon>Pseudomonadati</taxon>
        <taxon>Pseudomonadota</taxon>
        <taxon>Betaproteobacteria</taxon>
        <taxon>Nitrosomonadales</taxon>
        <taxon>Nitrosomonadaceae</taxon>
        <taxon>Nitrosomonas</taxon>
    </lineage>
</organism>
<keyword evidence="1" id="KW-1133">Transmembrane helix</keyword>
<keyword evidence="1" id="KW-0812">Transmembrane</keyword>
<feature type="transmembrane region" description="Helical" evidence="1">
    <location>
        <begin position="37"/>
        <end position="57"/>
    </location>
</feature>